<evidence type="ECO:0000313" key="1">
    <source>
        <dbReference type="EMBL" id="MFK8293473.1"/>
    </source>
</evidence>
<dbReference type="PANTHER" id="PTHR45661">
    <property type="entry name" value="SURFACE ANTIGEN"/>
    <property type="match status" value="1"/>
</dbReference>
<dbReference type="SUPFAM" id="SSF52058">
    <property type="entry name" value="L domain-like"/>
    <property type="match status" value="1"/>
</dbReference>
<reference evidence="1 2" key="1">
    <citation type="journal article" date="2016" name="Sci. Rep.">
        <title>Whole genome sequencing identifies a novel species of the genus Capnocytophaga isolated from dog and cat bite wounds in humans.</title>
        <authorList>
            <person name="Zangenah S."/>
            <person name="Abbasi N."/>
            <person name="Andersson A.F."/>
            <person name="Bergman P."/>
        </authorList>
    </citation>
    <scope>NUCLEOTIDE SEQUENCE [LARGE SCALE GENOMIC DNA]</scope>
    <source>
        <strain evidence="1 2">W5</strain>
    </source>
</reference>
<organism evidence="1 2">
    <name type="scientific">Capnocytophaga stomatis</name>
    <dbReference type="NCBI Taxonomy" id="1848904"/>
    <lineage>
        <taxon>Bacteria</taxon>
        <taxon>Pseudomonadati</taxon>
        <taxon>Bacteroidota</taxon>
        <taxon>Flavobacteriia</taxon>
        <taxon>Flavobacteriales</taxon>
        <taxon>Flavobacteriaceae</taxon>
        <taxon>Capnocytophaga</taxon>
    </lineage>
</organism>
<name>A0ABW8QAR9_9FLAO</name>
<keyword evidence="2" id="KW-1185">Reference proteome</keyword>
<dbReference type="Proteomes" id="UP001622370">
    <property type="component" value="Unassembled WGS sequence"/>
</dbReference>
<protein>
    <submittedName>
        <fullName evidence="1">Leucine-rich repeat domain-containing protein</fullName>
    </submittedName>
</protein>
<accession>A0ABW8QAR9</accession>
<dbReference type="Gene3D" id="3.80.10.10">
    <property type="entry name" value="Ribonuclease Inhibitor"/>
    <property type="match status" value="1"/>
</dbReference>
<proteinExistence type="predicted"/>
<dbReference type="InterPro" id="IPR053139">
    <property type="entry name" value="Surface_bspA-like"/>
</dbReference>
<sequence>MVLLLYGLESFTKCYNLVSITIPSTIQSVGNQAFYDSELKTVTIKDGVKNIETGAFRECRGLITINFPNTLTHIGDYAFYDCYNLPSVNLPKSIESIGRDAFGNCGSLTTMTVNATTPPVIKSTTFSKFTVRRISVPASSVNAYKIAESWSEFSDKIVALP</sequence>
<dbReference type="RefSeq" id="WP_405254200.1">
    <property type="nucleotide sequence ID" value="NZ_JBJGWE010000003.1"/>
</dbReference>
<dbReference type="PANTHER" id="PTHR45661:SF3">
    <property type="entry name" value="IG-LIKE DOMAIN-CONTAINING PROTEIN"/>
    <property type="match status" value="1"/>
</dbReference>
<gene>
    <name evidence="1" type="ORF">ACI76L_06730</name>
</gene>
<dbReference type="Gene3D" id="3.40.50.12480">
    <property type="match status" value="1"/>
</dbReference>
<comment type="caution">
    <text evidence="1">The sequence shown here is derived from an EMBL/GenBank/DDBJ whole genome shotgun (WGS) entry which is preliminary data.</text>
</comment>
<dbReference type="InterPro" id="IPR026906">
    <property type="entry name" value="LRR_5"/>
</dbReference>
<dbReference type="EMBL" id="JBJGWJ010000003">
    <property type="protein sequence ID" value="MFK8293473.1"/>
    <property type="molecule type" value="Genomic_DNA"/>
</dbReference>
<dbReference type="InterPro" id="IPR032675">
    <property type="entry name" value="LRR_dom_sf"/>
</dbReference>
<evidence type="ECO:0000313" key="2">
    <source>
        <dbReference type="Proteomes" id="UP001622370"/>
    </source>
</evidence>
<dbReference type="Pfam" id="PF13306">
    <property type="entry name" value="LRR_5"/>
    <property type="match status" value="1"/>
</dbReference>